<evidence type="ECO:0000256" key="1">
    <source>
        <dbReference type="HAMAP-Rule" id="MF_00864"/>
    </source>
</evidence>
<proteinExistence type="inferred from homology"/>
<dbReference type="SUPFAM" id="SSF47819">
    <property type="entry name" value="HRDC-like"/>
    <property type="match status" value="1"/>
</dbReference>
<dbReference type="Gene3D" id="6.10.140.10">
    <property type="match status" value="1"/>
</dbReference>
<dbReference type="GO" id="GO:0000166">
    <property type="term" value="F:nucleotide binding"/>
    <property type="evidence" value="ECO:0007669"/>
    <property type="project" value="InterPro"/>
</dbReference>
<comment type="function">
    <text evidence="1">DNA-dependent RNA polymerase (RNAP) catalyzes the transcription of DNA into RNA using the four ribonucleoside triphosphates as substrates. This subunit is less well bound than the others.</text>
</comment>
<sequence>MEEVQKKQAISLSEVKEILGKVDVEEMDQIQRWTYDYVSKFVTIDSKDAKDMKKKLIKDCELTEDEAVEIVNIRPTSMAELRSFTFGWKKLILAETLEKMLKIIQEHS</sequence>
<dbReference type="GO" id="GO:0005737">
    <property type="term" value="C:cytoplasm"/>
    <property type="evidence" value="ECO:0007669"/>
    <property type="project" value="UniProtKB-SubCell"/>
</dbReference>
<reference evidence="2" key="1">
    <citation type="journal article" date="2014" name="Genome Biol. Evol.">
        <title>Pangenome evidence for extensive interdomain horizontal transfer affecting lineage core and shell genes in uncultured planktonic thaumarchaeota and euryarchaeota.</title>
        <authorList>
            <person name="Deschamps P."/>
            <person name="Zivanovic Y."/>
            <person name="Moreira D."/>
            <person name="Rodriguez-Valera F."/>
            <person name="Lopez-Garcia P."/>
        </authorList>
    </citation>
    <scope>NUCLEOTIDE SEQUENCE</scope>
</reference>
<dbReference type="InterPro" id="IPR010997">
    <property type="entry name" value="HRDC-like_sf"/>
</dbReference>
<keyword evidence="1 2" id="KW-0808">Transferase</keyword>
<name>A0A075GYK5_9ARCH</name>
<dbReference type="EMBL" id="KF900799">
    <property type="protein sequence ID" value="AIF07347.1"/>
    <property type="molecule type" value="Genomic_DNA"/>
</dbReference>
<comment type="subcellular location">
    <subcellularLocation>
        <location evidence="1">Cytoplasm</location>
    </subcellularLocation>
</comment>
<evidence type="ECO:0000313" key="2">
    <source>
        <dbReference type="EMBL" id="AIF07347.1"/>
    </source>
</evidence>
<dbReference type="InterPro" id="IPR010924">
    <property type="entry name" value="Rpo4"/>
</dbReference>
<dbReference type="GO" id="GO:0006352">
    <property type="term" value="P:DNA-templated transcription initiation"/>
    <property type="evidence" value="ECO:0007669"/>
    <property type="project" value="InterPro"/>
</dbReference>
<dbReference type="PANTHER" id="PTHR39646:SF1">
    <property type="entry name" value="DNA-DIRECTED RNA POLYMERASE SUBUNIT RPO4"/>
    <property type="match status" value="1"/>
</dbReference>
<comment type="subunit">
    <text evidence="1">Part of the RNA polymerase complex. Forms a stalk with Rpo7 that extends from the main structure.</text>
</comment>
<keyword evidence="1" id="KW-0804">Transcription</keyword>
<keyword evidence="1" id="KW-0963">Cytoplasm</keyword>
<comment type="similarity">
    <text evidence="1">Belongs to the eukaryotic RPB4 RNA polymerase subunit family.</text>
</comment>
<dbReference type="PANTHER" id="PTHR39646">
    <property type="entry name" value="RNA POLYMERASE RPB4"/>
    <property type="match status" value="1"/>
</dbReference>
<accession>A0A075GYK5</accession>
<dbReference type="Gene3D" id="1.10.150.80">
    <property type="entry name" value="HRDC domain"/>
    <property type="match status" value="1"/>
</dbReference>
<keyword evidence="1 2" id="KW-0240">DNA-directed RNA polymerase</keyword>
<dbReference type="EC" id="2.7.7.6" evidence="1"/>
<dbReference type="HAMAP" id="MF_00864">
    <property type="entry name" value="RNApol_arch_Rpo4"/>
    <property type="match status" value="1"/>
</dbReference>
<gene>
    <name evidence="1 2" type="primary">rpoF</name>
    <name evidence="1" type="synonym">rpo4</name>
</gene>
<dbReference type="Pfam" id="PF03874">
    <property type="entry name" value="RNA_pol_Rpb4"/>
    <property type="match status" value="1"/>
</dbReference>
<dbReference type="InterPro" id="IPR044876">
    <property type="entry name" value="HRDC_dom_sf"/>
</dbReference>
<comment type="catalytic activity">
    <reaction evidence="1">
        <text>RNA(n) + a ribonucleoside 5'-triphosphate = RNA(n+1) + diphosphate</text>
        <dbReference type="Rhea" id="RHEA:21248"/>
        <dbReference type="Rhea" id="RHEA-COMP:14527"/>
        <dbReference type="Rhea" id="RHEA-COMP:17342"/>
        <dbReference type="ChEBI" id="CHEBI:33019"/>
        <dbReference type="ChEBI" id="CHEBI:61557"/>
        <dbReference type="ChEBI" id="CHEBI:140395"/>
        <dbReference type="EC" id="2.7.7.6"/>
    </reaction>
</comment>
<protein>
    <recommendedName>
        <fullName evidence="1">DNA-directed RNA polymerase subunit Rpo4</fullName>
        <ecNumber evidence="1">2.7.7.6</ecNumber>
    </recommendedName>
    <alternativeName>
        <fullName evidence="1">DNA-directed RNA polymerase subunit F</fullName>
    </alternativeName>
</protein>
<dbReference type="AlphaFoldDB" id="A0A075GYK5"/>
<dbReference type="GO" id="GO:0000428">
    <property type="term" value="C:DNA-directed RNA polymerase complex"/>
    <property type="evidence" value="ECO:0007669"/>
    <property type="project" value="UniProtKB-KW"/>
</dbReference>
<dbReference type="GO" id="GO:0003899">
    <property type="term" value="F:DNA-directed RNA polymerase activity"/>
    <property type="evidence" value="ECO:0007669"/>
    <property type="project" value="UniProtKB-UniRule"/>
</dbReference>
<keyword evidence="1 2" id="KW-0548">Nucleotidyltransferase</keyword>
<dbReference type="InterPro" id="IPR005574">
    <property type="entry name" value="Rpb4/RPC9"/>
</dbReference>
<organism evidence="2">
    <name type="scientific">uncultured marine thaumarchaeote KM3_201_H03</name>
    <dbReference type="NCBI Taxonomy" id="1456096"/>
    <lineage>
        <taxon>Archaea</taxon>
        <taxon>Nitrososphaerota</taxon>
        <taxon>environmental samples</taxon>
    </lineage>
</organism>